<dbReference type="CDD" id="cd11304">
    <property type="entry name" value="Cadherin_repeat"/>
    <property type="match status" value="2"/>
</dbReference>
<dbReference type="InterPro" id="IPR015919">
    <property type="entry name" value="Cadherin-like_sf"/>
</dbReference>
<proteinExistence type="predicted"/>
<evidence type="ECO:0000313" key="7">
    <source>
        <dbReference type="Proteomes" id="UP000189670"/>
    </source>
</evidence>
<dbReference type="Gene3D" id="2.60.40.10">
    <property type="entry name" value="Immunoglobulins"/>
    <property type="match status" value="1"/>
</dbReference>
<feature type="domain" description="Cadherin" evidence="5">
    <location>
        <begin position="163"/>
        <end position="274"/>
    </location>
</feature>
<keyword evidence="3" id="KW-0106">Calcium</keyword>
<dbReference type="GO" id="GO:0005509">
    <property type="term" value="F:calcium ion binding"/>
    <property type="evidence" value="ECO:0007669"/>
    <property type="project" value="InterPro"/>
</dbReference>
<keyword evidence="2" id="KW-0677">Repeat</keyword>
<dbReference type="Gene3D" id="2.60.40.60">
    <property type="entry name" value="Cadherins"/>
    <property type="match status" value="2"/>
</dbReference>
<dbReference type="InterPro" id="IPR013783">
    <property type="entry name" value="Ig-like_fold"/>
</dbReference>
<dbReference type="GO" id="GO:0007156">
    <property type="term" value="P:homophilic cell adhesion via plasma membrane adhesion molecules"/>
    <property type="evidence" value="ECO:0007669"/>
    <property type="project" value="InterPro"/>
</dbReference>
<keyword evidence="4" id="KW-0472">Membrane</keyword>
<comment type="caution">
    <text evidence="6">The sequence shown here is derived from an EMBL/GenBank/DDBJ whole genome shotgun (WGS) entry which is preliminary data.</text>
</comment>
<dbReference type="Proteomes" id="UP000189670">
    <property type="component" value="Unassembled WGS sequence"/>
</dbReference>
<dbReference type="AlphaFoldDB" id="A0A1V1NTH2"/>
<dbReference type="PANTHER" id="PTHR24027">
    <property type="entry name" value="CADHERIN-23"/>
    <property type="match status" value="1"/>
</dbReference>
<organism evidence="6 7">
    <name type="scientific">Candidatus Magnetoglobus multicellularis str. Araruama</name>
    <dbReference type="NCBI Taxonomy" id="890399"/>
    <lineage>
        <taxon>Bacteria</taxon>
        <taxon>Pseudomonadati</taxon>
        <taxon>Thermodesulfobacteriota</taxon>
        <taxon>Desulfobacteria</taxon>
        <taxon>Desulfobacterales</taxon>
        <taxon>Desulfobacteraceae</taxon>
        <taxon>Candidatus Magnetoglobus</taxon>
    </lineage>
</organism>
<dbReference type="PROSITE" id="PS50268">
    <property type="entry name" value="CADHERIN_2"/>
    <property type="match status" value="3"/>
</dbReference>
<dbReference type="SUPFAM" id="SSF49313">
    <property type="entry name" value="Cadherin-like"/>
    <property type="match status" value="2"/>
</dbReference>
<protein>
    <recommendedName>
        <fullName evidence="5">Cadherin domain-containing protein</fullName>
    </recommendedName>
</protein>
<evidence type="ECO:0000313" key="6">
    <source>
        <dbReference type="EMBL" id="ETR65853.1"/>
    </source>
</evidence>
<feature type="domain" description="Cadherin" evidence="5">
    <location>
        <begin position="273"/>
        <end position="371"/>
    </location>
</feature>
<evidence type="ECO:0000256" key="3">
    <source>
        <dbReference type="ARBA" id="ARBA00022837"/>
    </source>
</evidence>
<sequence length="406" mass="41580">TLSGDSGGMTYSYVTITGGEPLTLTILPLTNENGILDITVTVSDGIVDVSESFTLTVMPVNDAPALSGASFSLTENSPTNTSAGNITCSDIDGDPLTLTIISGNTGAAFVINNSGEITVNNGNALDYEASSTFSLTVEVSDGSLTDVASVSINLLDVNEAPDLAAINDLNIDEDTTASIAMSVTDVEADTLTLTISSSDASIVDGNSISVNGTSGYIHSISTGSVSTALALTVTPMSNMNGTLTLTIQVADSGSLTAQTFFMLTVDSVNDSPTISGASFSITENSPTNTSVGSIAYSDIDGEPLTLTIINGNNDSAFAINNSGEISVNDGNVLNYESQNSYTLTVEVSDGSLTDTSLVLINLSDVNESPEISSISDVTIDEDAPTGISFTASDPEMSECMLDITIT</sequence>
<dbReference type="InterPro" id="IPR040853">
    <property type="entry name" value="RapA2_cadherin-like"/>
</dbReference>
<dbReference type="PANTHER" id="PTHR24027:SF438">
    <property type="entry name" value="CADHERIN 23"/>
    <property type="match status" value="1"/>
</dbReference>
<evidence type="ECO:0000259" key="5">
    <source>
        <dbReference type="PROSITE" id="PS50268"/>
    </source>
</evidence>
<comment type="subcellular location">
    <subcellularLocation>
        <location evidence="1">Membrane</location>
    </subcellularLocation>
</comment>
<evidence type="ECO:0000256" key="1">
    <source>
        <dbReference type="ARBA" id="ARBA00004370"/>
    </source>
</evidence>
<name>A0A1V1NTH2_9BACT</name>
<feature type="domain" description="Cadherin" evidence="5">
    <location>
        <begin position="65"/>
        <end position="163"/>
    </location>
</feature>
<reference evidence="7" key="1">
    <citation type="submission" date="2012-11" db="EMBL/GenBank/DDBJ databases">
        <authorList>
            <person name="Lucero-Rivera Y.E."/>
            <person name="Tovar-Ramirez D."/>
        </authorList>
    </citation>
    <scope>NUCLEOTIDE SEQUENCE [LARGE SCALE GENOMIC DNA]</scope>
    <source>
        <strain evidence="7">Araruama</strain>
    </source>
</reference>
<dbReference type="Pfam" id="PF00028">
    <property type="entry name" value="Cadherin"/>
    <property type="match status" value="1"/>
</dbReference>
<dbReference type="InterPro" id="IPR039808">
    <property type="entry name" value="Cadherin"/>
</dbReference>
<dbReference type="EMBL" id="ATBP01002445">
    <property type="protein sequence ID" value="ETR65853.1"/>
    <property type="molecule type" value="Genomic_DNA"/>
</dbReference>
<feature type="non-terminal residue" evidence="6">
    <location>
        <position position="1"/>
    </location>
</feature>
<evidence type="ECO:0000256" key="2">
    <source>
        <dbReference type="ARBA" id="ARBA00022737"/>
    </source>
</evidence>
<feature type="non-terminal residue" evidence="6">
    <location>
        <position position="406"/>
    </location>
</feature>
<accession>A0A1V1NTH2</accession>
<dbReference type="GO" id="GO:0016477">
    <property type="term" value="P:cell migration"/>
    <property type="evidence" value="ECO:0007669"/>
    <property type="project" value="TreeGrafter"/>
</dbReference>
<dbReference type="GO" id="GO:0016342">
    <property type="term" value="C:catenin complex"/>
    <property type="evidence" value="ECO:0007669"/>
    <property type="project" value="TreeGrafter"/>
</dbReference>
<gene>
    <name evidence="6" type="ORF">OMM_13617</name>
</gene>
<dbReference type="SMART" id="SM00112">
    <property type="entry name" value="CA"/>
    <property type="match status" value="3"/>
</dbReference>
<evidence type="ECO:0000256" key="4">
    <source>
        <dbReference type="ARBA" id="ARBA00023136"/>
    </source>
</evidence>
<dbReference type="Pfam" id="PF17803">
    <property type="entry name" value="Cadherin_4"/>
    <property type="match status" value="1"/>
</dbReference>
<dbReference type="GO" id="GO:0045296">
    <property type="term" value="F:cadherin binding"/>
    <property type="evidence" value="ECO:0007669"/>
    <property type="project" value="TreeGrafter"/>
</dbReference>
<dbReference type="PRINTS" id="PR00205">
    <property type="entry name" value="CADHERIN"/>
</dbReference>
<dbReference type="InterPro" id="IPR002126">
    <property type="entry name" value="Cadherin-like_dom"/>
</dbReference>
<dbReference type="GO" id="GO:0008013">
    <property type="term" value="F:beta-catenin binding"/>
    <property type="evidence" value="ECO:0007669"/>
    <property type="project" value="TreeGrafter"/>
</dbReference>